<dbReference type="SMART" id="SM00066">
    <property type="entry name" value="GAL4"/>
    <property type="match status" value="1"/>
</dbReference>
<dbReference type="PROSITE" id="PS50048">
    <property type="entry name" value="ZN2_CY6_FUNGAL_2"/>
    <property type="match status" value="1"/>
</dbReference>
<evidence type="ECO:0000256" key="2">
    <source>
        <dbReference type="SAM" id="MobiDB-lite"/>
    </source>
</evidence>
<dbReference type="InterPro" id="IPR001138">
    <property type="entry name" value="Zn2Cys6_DnaBD"/>
</dbReference>
<evidence type="ECO:0000313" key="4">
    <source>
        <dbReference type="EMBL" id="KAK3679257.1"/>
    </source>
</evidence>
<feature type="region of interest" description="Disordered" evidence="2">
    <location>
        <begin position="1"/>
        <end position="36"/>
    </location>
</feature>
<dbReference type="PROSITE" id="PS00463">
    <property type="entry name" value="ZN2_CY6_FUNGAL_1"/>
    <property type="match status" value="1"/>
</dbReference>
<comment type="caution">
    <text evidence="4">The sequence shown here is derived from an EMBL/GenBank/DDBJ whole genome shotgun (WGS) entry which is preliminary data.</text>
</comment>
<dbReference type="PANTHER" id="PTHR47655">
    <property type="entry name" value="QUINIC ACID UTILIZATION ACTIVATOR"/>
    <property type="match status" value="1"/>
</dbReference>
<feature type="compositionally biased region" description="Polar residues" evidence="2">
    <location>
        <begin position="182"/>
        <end position="194"/>
    </location>
</feature>
<proteinExistence type="predicted"/>
<dbReference type="CDD" id="cd00067">
    <property type="entry name" value="GAL4"/>
    <property type="match status" value="1"/>
</dbReference>
<dbReference type="Proteomes" id="UP001274830">
    <property type="component" value="Unassembled WGS sequence"/>
</dbReference>
<dbReference type="GO" id="GO:0045944">
    <property type="term" value="P:positive regulation of transcription by RNA polymerase II"/>
    <property type="evidence" value="ECO:0007669"/>
    <property type="project" value="TreeGrafter"/>
</dbReference>
<organism evidence="4 5">
    <name type="scientific">Recurvomyces mirabilis</name>
    <dbReference type="NCBI Taxonomy" id="574656"/>
    <lineage>
        <taxon>Eukaryota</taxon>
        <taxon>Fungi</taxon>
        <taxon>Dikarya</taxon>
        <taxon>Ascomycota</taxon>
        <taxon>Pezizomycotina</taxon>
        <taxon>Dothideomycetes</taxon>
        <taxon>Dothideomycetidae</taxon>
        <taxon>Mycosphaerellales</taxon>
        <taxon>Teratosphaeriaceae</taxon>
        <taxon>Recurvomyces</taxon>
    </lineage>
</organism>
<keyword evidence="5" id="KW-1185">Reference proteome</keyword>
<keyword evidence="1" id="KW-0539">Nucleus</keyword>
<dbReference type="CDD" id="cd12148">
    <property type="entry name" value="fungal_TF_MHR"/>
    <property type="match status" value="1"/>
</dbReference>
<name>A0AAE0WWF7_9PEZI</name>
<dbReference type="InterPro" id="IPR052783">
    <property type="entry name" value="Metabolic/Drug-Res_Regulator"/>
</dbReference>
<evidence type="ECO:0000313" key="5">
    <source>
        <dbReference type="Proteomes" id="UP001274830"/>
    </source>
</evidence>
<reference evidence="4" key="1">
    <citation type="submission" date="2023-07" db="EMBL/GenBank/DDBJ databases">
        <title>Black Yeasts Isolated from many extreme environments.</title>
        <authorList>
            <person name="Coleine C."/>
            <person name="Stajich J.E."/>
            <person name="Selbmann L."/>
        </authorList>
    </citation>
    <scope>NUCLEOTIDE SEQUENCE</scope>
    <source>
        <strain evidence="4">CCFEE 5485</strain>
    </source>
</reference>
<accession>A0AAE0WWF7</accession>
<dbReference type="AlphaFoldDB" id="A0AAE0WWF7"/>
<sequence>MTGADQGGEDTVRGNGKKRASAGDSNAPKRSRVSRACDQCRASREKCDGTQPTCLTCTSQDRECTYHEQPKKRGIQPNYIRTLESSLAWLFQTWPQTEVLLSEKLANVDDETHKALAGKDAPSAETMHRMWRNGIVCKQIDQVLSGAPIDSPKITLAQQDLQERLEPVRANQHASEIWPRSGTDSMPSRNGGPSQYDVNRPAAVEILRETCLDPQLQGSLTHNMILKPNELHKLPSSAWSFLDYFVAFTYSWLPITDKQEILKLMYTFPPEGLSKMDLAKSASYAELLSIMALVALQTHDDSESDRLRDIVYGLLPSYASDFKLSHVKTLLILTVAEVIRERWPTAWIVVGCALRLSLLAHSDPNEQRLNIVVQAAVVLETTIADYLHQQPQASMRQMQALGEVAEDGLDEWSLWHDPLEPVLASKAPMRAFSTFNGVVRQAFAGLEALEQASSDSPIPQAKVARTVSCLLSNSVLAKGRKHPADVLSSSNQPPARVNYTPQSTANGQQASLPYLSIPTNASSDTAGLTPILHSEHHGFSDDWLSQPLPPMTSALEQSAFQGSDIFEELAMLERADSRQQPQFMQNLGFAPDLDLAEFFGADYQLSDPVLAYMQPPNLDLPSTVGAAVGDNG</sequence>
<evidence type="ECO:0000256" key="1">
    <source>
        <dbReference type="ARBA" id="ARBA00023242"/>
    </source>
</evidence>
<dbReference type="GO" id="GO:0008270">
    <property type="term" value="F:zinc ion binding"/>
    <property type="evidence" value="ECO:0007669"/>
    <property type="project" value="InterPro"/>
</dbReference>
<dbReference type="EMBL" id="JAUTXT010000002">
    <property type="protein sequence ID" value="KAK3679257.1"/>
    <property type="molecule type" value="Genomic_DNA"/>
</dbReference>
<gene>
    <name evidence="4" type="ORF">LTR78_000818</name>
</gene>
<dbReference type="PANTHER" id="PTHR47655:SF2">
    <property type="entry name" value="QUINIC ACID UTILIZATION ACTIVATOR"/>
    <property type="match status" value="1"/>
</dbReference>
<feature type="domain" description="Zn(2)-C6 fungal-type" evidence="3">
    <location>
        <begin position="36"/>
        <end position="66"/>
    </location>
</feature>
<dbReference type="Pfam" id="PF00172">
    <property type="entry name" value="Zn_clus"/>
    <property type="match status" value="1"/>
</dbReference>
<protein>
    <recommendedName>
        <fullName evidence="3">Zn(2)-C6 fungal-type domain-containing protein</fullName>
    </recommendedName>
</protein>
<dbReference type="GO" id="GO:0000981">
    <property type="term" value="F:DNA-binding transcription factor activity, RNA polymerase II-specific"/>
    <property type="evidence" value="ECO:0007669"/>
    <property type="project" value="InterPro"/>
</dbReference>
<dbReference type="InterPro" id="IPR036864">
    <property type="entry name" value="Zn2-C6_fun-type_DNA-bd_sf"/>
</dbReference>
<feature type="region of interest" description="Disordered" evidence="2">
    <location>
        <begin position="168"/>
        <end position="194"/>
    </location>
</feature>
<dbReference type="Gene3D" id="4.10.240.10">
    <property type="entry name" value="Zn(2)-C6 fungal-type DNA-binding domain"/>
    <property type="match status" value="1"/>
</dbReference>
<evidence type="ECO:0000259" key="3">
    <source>
        <dbReference type="PROSITE" id="PS50048"/>
    </source>
</evidence>
<dbReference type="SUPFAM" id="SSF57701">
    <property type="entry name" value="Zn2/Cys6 DNA-binding domain"/>
    <property type="match status" value="1"/>
</dbReference>